<dbReference type="OrthoDB" id="9816296at2"/>
<dbReference type="EMBL" id="CQAZ01000039">
    <property type="protein sequence ID" value="CNI30435.1"/>
    <property type="molecule type" value="Genomic_DNA"/>
</dbReference>
<dbReference type="RefSeq" id="WP_049614546.1">
    <property type="nucleotide sequence ID" value="NZ_CAWMMU010000002.1"/>
</dbReference>
<dbReference type="PANTHER" id="PTHR30055">
    <property type="entry name" value="HTH-TYPE TRANSCRIPTIONAL REGULATOR RUTR"/>
    <property type="match status" value="1"/>
</dbReference>
<evidence type="ECO:0000313" key="8">
    <source>
        <dbReference type="EMBL" id="CRY63748.1"/>
    </source>
</evidence>
<evidence type="ECO:0000313" key="9">
    <source>
        <dbReference type="Proteomes" id="UP000044625"/>
    </source>
</evidence>
<dbReference type="Proteomes" id="UP000044625">
    <property type="component" value="Unassembled WGS sequence"/>
</dbReference>
<evidence type="ECO:0000256" key="5">
    <source>
        <dbReference type="PROSITE-ProRule" id="PRU00335"/>
    </source>
</evidence>
<dbReference type="InterPro" id="IPR050109">
    <property type="entry name" value="HTH-type_TetR-like_transc_reg"/>
</dbReference>
<dbReference type="PANTHER" id="PTHR30055:SF223">
    <property type="entry name" value="HTH-TYPE TRANSCRIPTIONAL REGULATOR UIDR"/>
    <property type="match status" value="1"/>
</dbReference>
<dbReference type="GO" id="GO:0000976">
    <property type="term" value="F:transcription cis-regulatory region binding"/>
    <property type="evidence" value="ECO:0007669"/>
    <property type="project" value="TreeGrafter"/>
</dbReference>
<reference evidence="8 9" key="1">
    <citation type="submission" date="2015-03" db="EMBL/GenBank/DDBJ databases">
        <authorList>
            <consortium name="Pathogen Informatics"/>
            <person name="Murphy D."/>
        </authorList>
    </citation>
    <scope>NUCLEOTIDE SEQUENCE [LARGE SCALE GENOMIC DNA]</scope>
    <source>
        <strain evidence="9">type strain: CIP110230</strain>
        <strain evidence="8">Type strain: CIP110230</strain>
    </source>
</reference>
<dbReference type="InterPro" id="IPR039538">
    <property type="entry name" value="BetI_C"/>
</dbReference>
<dbReference type="Pfam" id="PF13977">
    <property type="entry name" value="TetR_C_6"/>
    <property type="match status" value="1"/>
</dbReference>
<feature type="DNA-binding region" description="H-T-H motif" evidence="5">
    <location>
        <begin position="30"/>
        <end position="49"/>
    </location>
</feature>
<reference evidence="10" key="2">
    <citation type="submission" date="2015-03" db="EMBL/GenBank/DDBJ databases">
        <authorList>
            <consortium name="Pathogen Informatics"/>
        </authorList>
    </citation>
    <scope>NUCLEOTIDE SEQUENCE [LARGE SCALE GENOMIC DNA]</scope>
    <source>
        <strain evidence="10">A125KOH2</strain>
    </source>
</reference>
<protein>
    <submittedName>
        <fullName evidence="7">TetR family transcriptional regulator</fullName>
    </submittedName>
</protein>
<evidence type="ECO:0000259" key="6">
    <source>
        <dbReference type="PROSITE" id="PS50977"/>
    </source>
</evidence>
<evidence type="ECO:0000313" key="7">
    <source>
        <dbReference type="EMBL" id="CNI30435.1"/>
    </source>
</evidence>
<dbReference type="EMBL" id="CWJL01000002">
    <property type="protein sequence ID" value="CRY63748.1"/>
    <property type="molecule type" value="Genomic_DNA"/>
</dbReference>
<dbReference type="InterPro" id="IPR036271">
    <property type="entry name" value="Tet_transcr_reg_TetR-rel_C_sf"/>
</dbReference>
<evidence type="ECO:0000256" key="4">
    <source>
        <dbReference type="ARBA" id="ARBA00023163"/>
    </source>
</evidence>
<dbReference type="InterPro" id="IPR009057">
    <property type="entry name" value="Homeodomain-like_sf"/>
</dbReference>
<dbReference type="Pfam" id="PF00440">
    <property type="entry name" value="TetR_N"/>
    <property type="match status" value="1"/>
</dbReference>
<evidence type="ECO:0000313" key="10">
    <source>
        <dbReference type="Proteomes" id="UP000045840"/>
    </source>
</evidence>
<keyword evidence="2" id="KW-0805">Transcription regulation</keyword>
<dbReference type="Gene3D" id="1.10.357.10">
    <property type="entry name" value="Tetracycline Repressor, domain 2"/>
    <property type="match status" value="1"/>
</dbReference>
<keyword evidence="1" id="KW-0678">Repressor</keyword>
<dbReference type="SUPFAM" id="SSF46689">
    <property type="entry name" value="Homeodomain-like"/>
    <property type="match status" value="1"/>
</dbReference>
<dbReference type="Proteomes" id="UP000045840">
    <property type="component" value="Unassembled WGS sequence"/>
</dbReference>
<dbReference type="PROSITE" id="PS50977">
    <property type="entry name" value="HTH_TETR_2"/>
    <property type="match status" value="1"/>
</dbReference>
<evidence type="ECO:0000256" key="3">
    <source>
        <dbReference type="ARBA" id="ARBA00023125"/>
    </source>
</evidence>
<keyword evidence="4" id="KW-0804">Transcription</keyword>
<sequence length="196" mass="21937">MAYLHREERHDTILQAAMRVALTEGMTATTVRRVASEAGVAVGQVHHHFASVSRLRADAFLRLVKQSLSTFIINSQNLPAVERVQQVLGYPQDEAGQRETRLWNEVSLLAERDDLIKQVYAASMSDWHRTTVDVINAGIVSHEFRSDINSSDIAWRLIGLVCGLDGLIQFTELGFSQAEILRHLAAMMANDLLKTK</sequence>
<evidence type="ECO:0000256" key="1">
    <source>
        <dbReference type="ARBA" id="ARBA00022491"/>
    </source>
</evidence>
<dbReference type="GO" id="GO:0003700">
    <property type="term" value="F:DNA-binding transcription factor activity"/>
    <property type="evidence" value="ECO:0007669"/>
    <property type="project" value="TreeGrafter"/>
</dbReference>
<dbReference type="NCBIfam" id="NF011572">
    <property type="entry name" value="PRK14996.1"/>
    <property type="match status" value="1"/>
</dbReference>
<dbReference type="AlphaFoldDB" id="A0A0T9QVA1"/>
<feature type="domain" description="HTH tetR-type" evidence="6">
    <location>
        <begin position="7"/>
        <end position="67"/>
    </location>
</feature>
<accession>A0A0T9QVA1</accession>
<reference evidence="7" key="3">
    <citation type="submission" date="2015-03" db="EMBL/GenBank/DDBJ databases">
        <authorList>
            <person name="Murphy D."/>
        </authorList>
    </citation>
    <scope>NUCLEOTIDE SEQUENCE [LARGE SCALE GENOMIC DNA]</scope>
    <source>
        <strain evidence="7">A125KOH2</strain>
    </source>
</reference>
<dbReference type="STRING" id="1288385.ERS137968_00382"/>
<organism evidence="7 10">
    <name type="scientific">Yersinia pekkanenii</name>
    <dbReference type="NCBI Taxonomy" id="1288385"/>
    <lineage>
        <taxon>Bacteria</taxon>
        <taxon>Pseudomonadati</taxon>
        <taxon>Pseudomonadota</taxon>
        <taxon>Gammaproteobacteria</taxon>
        <taxon>Enterobacterales</taxon>
        <taxon>Yersiniaceae</taxon>
        <taxon>Yersinia</taxon>
    </lineage>
</organism>
<dbReference type="SUPFAM" id="SSF48498">
    <property type="entry name" value="Tetracyclin repressor-like, C-terminal domain"/>
    <property type="match status" value="1"/>
</dbReference>
<proteinExistence type="predicted"/>
<keyword evidence="9" id="KW-1185">Reference proteome</keyword>
<evidence type="ECO:0000256" key="2">
    <source>
        <dbReference type="ARBA" id="ARBA00023015"/>
    </source>
</evidence>
<name>A0A0T9QVA1_9GAMM</name>
<gene>
    <name evidence="7" type="ORF">ERS008529_03643</name>
    <name evidence="8" type="ORF">ERS137968_00382</name>
</gene>
<keyword evidence="3 5" id="KW-0238">DNA-binding</keyword>
<dbReference type="InterPro" id="IPR001647">
    <property type="entry name" value="HTH_TetR"/>
</dbReference>